<dbReference type="PROSITE" id="PS50158">
    <property type="entry name" value="ZF_CCHC"/>
    <property type="match status" value="1"/>
</dbReference>
<keyword evidence="3" id="KW-1185">Reference proteome</keyword>
<dbReference type="GeneID" id="107493217"/>
<proteinExistence type="predicted"/>
<dbReference type="InterPro" id="IPR005162">
    <property type="entry name" value="Retrotrans_gag_dom"/>
</dbReference>
<feature type="domain" description="CCHC-type" evidence="2">
    <location>
        <begin position="225"/>
        <end position="237"/>
    </location>
</feature>
<dbReference type="PANTHER" id="PTHR34482:SF36">
    <property type="entry name" value="RETROTRANSPOSON GAG DOMAIN-CONTAINING PROTEIN"/>
    <property type="match status" value="1"/>
</dbReference>
<dbReference type="Pfam" id="PF03732">
    <property type="entry name" value="Retrotrans_gag"/>
    <property type="match status" value="1"/>
</dbReference>
<accession>A0A6P4DKG4</accession>
<name>A0A6P4DKG4_ARADU</name>
<dbReference type="GO" id="GO:0003676">
    <property type="term" value="F:nucleic acid binding"/>
    <property type="evidence" value="ECO:0007669"/>
    <property type="project" value="InterPro"/>
</dbReference>
<dbReference type="AlphaFoldDB" id="A0A6P4DKG4"/>
<organism evidence="3 4">
    <name type="scientific">Arachis duranensis</name>
    <name type="common">Wild peanut</name>
    <dbReference type="NCBI Taxonomy" id="130453"/>
    <lineage>
        <taxon>Eukaryota</taxon>
        <taxon>Viridiplantae</taxon>
        <taxon>Streptophyta</taxon>
        <taxon>Embryophyta</taxon>
        <taxon>Tracheophyta</taxon>
        <taxon>Spermatophyta</taxon>
        <taxon>Magnoliopsida</taxon>
        <taxon>eudicotyledons</taxon>
        <taxon>Gunneridae</taxon>
        <taxon>Pentapetalae</taxon>
        <taxon>rosids</taxon>
        <taxon>fabids</taxon>
        <taxon>Fabales</taxon>
        <taxon>Fabaceae</taxon>
        <taxon>Papilionoideae</taxon>
        <taxon>50 kb inversion clade</taxon>
        <taxon>dalbergioids sensu lato</taxon>
        <taxon>Dalbergieae</taxon>
        <taxon>Pterocarpus clade</taxon>
        <taxon>Arachis</taxon>
    </lineage>
</organism>
<gene>
    <name evidence="4" type="primary">LOC107493217</name>
</gene>
<dbReference type="PANTHER" id="PTHR34482">
    <property type="entry name" value="DNA DAMAGE-INDUCIBLE PROTEIN 1-LIKE"/>
    <property type="match status" value="1"/>
</dbReference>
<evidence type="ECO:0000256" key="1">
    <source>
        <dbReference type="PROSITE-ProRule" id="PRU00047"/>
    </source>
</evidence>
<dbReference type="Proteomes" id="UP000515211">
    <property type="component" value="Chromosome 1"/>
</dbReference>
<reference evidence="4" key="2">
    <citation type="submission" date="2025-08" db="UniProtKB">
        <authorList>
            <consortium name="RefSeq"/>
        </authorList>
    </citation>
    <scope>IDENTIFICATION</scope>
    <source>
        <tissue evidence="4">Whole plant</tissue>
    </source>
</reference>
<sequence>MRGPRDGSSGVGTRNIGQYYRSMTLIDFLKSGPPQFNGNANALEADGWFRDMERFLYIQHISETQSVEIVTYMLEEEAQKWWQELYHTLQMELTDIPWNRFKTEFYGKYFLHALRIAKELELMQLKQENMSVADYTREFDNLCHLSKVCQGNSANYEVWKCAQYEKGLRRDIFNYVSPQRLTNFPELVKKSKFAKSDSMKRAMLQEGYGKTTPYEPHRAELGVYYKCGKPGHTTRDCLHKERRDAAELDSQTRGKDYDVLLEDLRYVLKQYRKIIVDALSKKFLRDSWTLISKDEMLDGLEF</sequence>
<evidence type="ECO:0000313" key="4">
    <source>
        <dbReference type="RefSeq" id="XP_015969791.1"/>
    </source>
</evidence>
<evidence type="ECO:0000259" key="2">
    <source>
        <dbReference type="PROSITE" id="PS50158"/>
    </source>
</evidence>
<dbReference type="GO" id="GO:0008270">
    <property type="term" value="F:zinc ion binding"/>
    <property type="evidence" value="ECO:0007669"/>
    <property type="project" value="UniProtKB-KW"/>
</dbReference>
<dbReference type="InterPro" id="IPR001878">
    <property type="entry name" value="Znf_CCHC"/>
</dbReference>
<evidence type="ECO:0000313" key="3">
    <source>
        <dbReference type="Proteomes" id="UP000515211"/>
    </source>
</evidence>
<protein>
    <submittedName>
        <fullName evidence="4">Uncharacterized protein LOC107493217</fullName>
    </submittedName>
</protein>
<keyword evidence="1" id="KW-0479">Metal-binding</keyword>
<dbReference type="RefSeq" id="XP_015969791.1">
    <property type="nucleotide sequence ID" value="XM_016114305.1"/>
</dbReference>
<dbReference type="KEGG" id="adu:107493217"/>
<keyword evidence="1" id="KW-0862">Zinc</keyword>
<reference evidence="3" key="1">
    <citation type="journal article" date="2016" name="Nat. Genet.">
        <title>The genome sequences of Arachis duranensis and Arachis ipaensis, the diploid ancestors of cultivated peanut.</title>
        <authorList>
            <person name="Bertioli D.J."/>
            <person name="Cannon S.B."/>
            <person name="Froenicke L."/>
            <person name="Huang G."/>
            <person name="Farmer A.D."/>
            <person name="Cannon E.K."/>
            <person name="Liu X."/>
            <person name="Gao D."/>
            <person name="Clevenger J."/>
            <person name="Dash S."/>
            <person name="Ren L."/>
            <person name="Moretzsohn M.C."/>
            <person name="Shirasawa K."/>
            <person name="Huang W."/>
            <person name="Vidigal B."/>
            <person name="Abernathy B."/>
            <person name="Chu Y."/>
            <person name="Niederhuth C.E."/>
            <person name="Umale P."/>
            <person name="Araujo A.C."/>
            <person name="Kozik A."/>
            <person name="Kim K.D."/>
            <person name="Burow M.D."/>
            <person name="Varshney R.K."/>
            <person name="Wang X."/>
            <person name="Zhang X."/>
            <person name="Barkley N."/>
            <person name="Guimaraes P.M."/>
            <person name="Isobe S."/>
            <person name="Guo B."/>
            <person name="Liao B."/>
            <person name="Stalker H.T."/>
            <person name="Schmitz R.J."/>
            <person name="Scheffler B.E."/>
            <person name="Leal-Bertioli S.C."/>
            <person name="Xun X."/>
            <person name="Jackson S.A."/>
            <person name="Michelmore R."/>
            <person name="Ozias-Akins P."/>
        </authorList>
    </citation>
    <scope>NUCLEOTIDE SEQUENCE [LARGE SCALE GENOMIC DNA]</scope>
    <source>
        <strain evidence="3">cv. V14167</strain>
    </source>
</reference>
<keyword evidence="1" id="KW-0863">Zinc-finger</keyword>